<comment type="caution">
    <text evidence="4">The sequence shown here is derived from an EMBL/GenBank/DDBJ whole genome shotgun (WGS) entry which is preliminary data.</text>
</comment>
<feature type="compositionally biased region" description="Basic and acidic residues" evidence="1">
    <location>
        <begin position="355"/>
        <end position="368"/>
    </location>
</feature>
<dbReference type="InterPro" id="IPR012337">
    <property type="entry name" value="RNaseH-like_sf"/>
</dbReference>
<evidence type="ECO:0000259" key="2">
    <source>
        <dbReference type="PROSITE" id="PS50878"/>
    </source>
</evidence>
<dbReference type="InterPro" id="IPR000477">
    <property type="entry name" value="RT_dom"/>
</dbReference>
<gene>
    <name evidence="4" type="ORF">HNY73_001400</name>
</gene>
<keyword evidence="5" id="KW-1185">Reference proteome</keyword>
<protein>
    <submittedName>
        <fullName evidence="4">Putative 115 kDa protein in type-1 like protein</fullName>
    </submittedName>
</protein>
<name>A0A8T0G2F8_ARGBR</name>
<dbReference type="AlphaFoldDB" id="A0A8T0G2F8"/>
<dbReference type="InterPro" id="IPR002156">
    <property type="entry name" value="RNaseH_domain"/>
</dbReference>
<dbReference type="Pfam" id="PF00075">
    <property type="entry name" value="RNase_H"/>
    <property type="match status" value="1"/>
</dbReference>
<dbReference type="PANTHER" id="PTHR19446">
    <property type="entry name" value="REVERSE TRANSCRIPTASES"/>
    <property type="match status" value="1"/>
</dbReference>
<dbReference type="SUPFAM" id="SSF53098">
    <property type="entry name" value="Ribonuclease H-like"/>
    <property type="match status" value="1"/>
</dbReference>
<feature type="domain" description="Reverse transcriptase" evidence="2">
    <location>
        <begin position="1"/>
        <end position="203"/>
    </location>
</feature>
<dbReference type="GO" id="GO:0003676">
    <property type="term" value="F:nucleic acid binding"/>
    <property type="evidence" value="ECO:0007669"/>
    <property type="project" value="InterPro"/>
</dbReference>
<organism evidence="4 5">
    <name type="scientific">Argiope bruennichi</name>
    <name type="common">Wasp spider</name>
    <name type="synonym">Aranea bruennichi</name>
    <dbReference type="NCBI Taxonomy" id="94029"/>
    <lineage>
        <taxon>Eukaryota</taxon>
        <taxon>Metazoa</taxon>
        <taxon>Ecdysozoa</taxon>
        <taxon>Arthropoda</taxon>
        <taxon>Chelicerata</taxon>
        <taxon>Arachnida</taxon>
        <taxon>Araneae</taxon>
        <taxon>Araneomorphae</taxon>
        <taxon>Entelegynae</taxon>
        <taxon>Araneoidea</taxon>
        <taxon>Araneidae</taxon>
        <taxon>Argiope</taxon>
    </lineage>
</organism>
<dbReference type="Pfam" id="PF00078">
    <property type="entry name" value="RVT_1"/>
    <property type="match status" value="1"/>
</dbReference>
<sequence>MLDANRVEGVRKSVWLLPDAKRVEGLWQTIQNALRHKGKACILSVDVSGAFDNVWRESILHQLTLVGCSQNLFDLIKDYFSQRHGTIEMQGQTWSFQIERDVPQGSCSGPVFWNVIVDTALNRPLPPGCYIQAYADDLVVVIGHSCKNDIESKGADILHTLTHWGKAHNLTFGIDKMILMPITYGNRLNSDDPPRISFLNSTIKVVSSFRYLGSSGIHPCEWFTFPFRKTPPSGDGIEIFTGGSKIGDRVGSAIACYYFGKLIYVDSHRLDDHATVFQAEAYAFFMALEYIDKTNSWSKASIFSDSLSLLTALASPNRKSWMLKELADKIKTVNSHRRLSFPWVKAHIDVVGNEEADKQAKHGTEKNTIDSPVPRSHNTMKADIRQNILAEWQNEWASSTKGPQTHKYLPNVSTKRKSYHPFIIQFLSGHGRFPHYFNKFGITNNSLCDCGEVGTPDHYVFECTHTQSLRIKLKNAEERDQLIHDPSNLHIIHQIIAWVNDYNPRL</sequence>
<dbReference type="CDD" id="cd09276">
    <property type="entry name" value="Rnase_HI_RT_non_LTR"/>
    <property type="match status" value="1"/>
</dbReference>
<evidence type="ECO:0000313" key="4">
    <source>
        <dbReference type="EMBL" id="KAF8797096.1"/>
    </source>
</evidence>
<dbReference type="GO" id="GO:0004523">
    <property type="term" value="F:RNA-DNA hybrid ribonuclease activity"/>
    <property type="evidence" value="ECO:0007669"/>
    <property type="project" value="InterPro"/>
</dbReference>
<dbReference type="PROSITE" id="PS50879">
    <property type="entry name" value="RNASE_H_1"/>
    <property type="match status" value="1"/>
</dbReference>
<dbReference type="InterPro" id="IPR036397">
    <property type="entry name" value="RNaseH_sf"/>
</dbReference>
<accession>A0A8T0G2F8</accession>
<reference evidence="4" key="1">
    <citation type="journal article" date="2020" name="bioRxiv">
        <title>Chromosome-level reference genome of the European wasp spider Argiope bruennichi: a resource for studies on range expansion and evolutionary adaptation.</title>
        <authorList>
            <person name="Sheffer M.M."/>
            <person name="Hoppe A."/>
            <person name="Krehenwinkel H."/>
            <person name="Uhl G."/>
            <person name="Kuss A.W."/>
            <person name="Jensen L."/>
            <person name="Jensen C."/>
            <person name="Gillespie R.G."/>
            <person name="Hoff K.J."/>
            <person name="Prost S."/>
        </authorList>
    </citation>
    <scope>NUCLEOTIDE SEQUENCE</scope>
</reference>
<evidence type="ECO:0000259" key="3">
    <source>
        <dbReference type="PROSITE" id="PS50879"/>
    </source>
</evidence>
<dbReference type="PROSITE" id="PS50878">
    <property type="entry name" value="RT_POL"/>
    <property type="match status" value="1"/>
</dbReference>
<dbReference type="EMBL" id="JABXBU010000001">
    <property type="protein sequence ID" value="KAF8797096.1"/>
    <property type="molecule type" value="Genomic_DNA"/>
</dbReference>
<feature type="domain" description="RNase H type-1" evidence="3">
    <location>
        <begin position="233"/>
        <end position="365"/>
    </location>
</feature>
<evidence type="ECO:0000256" key="1">
    <source>
        <dbReference type="SAM" id="MobiDB-lite"/>
    </source>
</evidence>
<dbReference type="Gene3D" id="3.30.420.10">
    <property type="entry name" value="Ribonuclease H-like superfamily/Ribonuclease H"/>
    <property type="match status" value="1"/>
</dbReference>
<reference evidence="4" key="2">
    <citation type="submission" date="2020-06" db="EMBL/GenBank/DDBJ databases">
        <authorList>
            <person name="Sheffer M."/>
        </authorList>
    </citation>
    <scope>NUCLEOTIDE SEQUENCE</scope>
</reference>
<evidence type="ECO:0000313" key="5">
    <source>
        <dbReference type="Proteomes" id="UP000807504"/>
    </source>
</evidence>
<feature type="region of interest" description="Disordered" evidence="1">
    <location>
        <begin position="355"/>
        <end position="377"/>
    </location>
</feature>
<proteinExistence type="predicted"/>
<dbReference type="Proteomes" id="UP000807504">
    <property type="component" value="Unassembled WGS sequence"/>
</dbReference>